<dbReference type="Pfam" id="PF02449">
    <property type="entry name" value="Glyco_hydro_42"/>
    <property type="match status" value="1"/>
</dbReference>
<keyword evidence="5" id="KW-0378">Hydrolase</keyword>
<dbReference type="InterPro" id="IPR029062">
    <property type="entry name" value="Class_I_gatase-like"/>
</dbReference>
<keyword evidence="11" id="KW-1185">Reference proteome</keyword>
<comment type="similarity">
    <text evidence="2">Belongs to the glycosyl hydrolase 42 family.</text>
</comment>
<dbReference type="InterPro" id="IPR013529">
    <property type="entry name" value="Glyco_hydro_42_N"/>
</dbReference>
<evidence type="ECO:0000256" key="5">
    <source>
        <dbReference type="ARBA" id="ARBA00022801"/>
    </source>
</evidence>
<dbReference type="InterPro" id="IPR013780">
    <property type="entry name" value="Glyco_hydro_b"/>
</dbReference>
<evidence type="ECO:0000259" key="8">
    <source>
        <dbReference type="Pfam" id="PF02449"/>
    </source>
</evidence>
<dbReference type="Pfam" id="PF08532">
    <property type="entry name" value="Glyco_hydro_42M"/>
    <property type="match status" value="1"/>
</dbReference>
<dbReference type="EMBL" id="JAMQOP010000004">
    <property type="protein sequence ID" value="MDS0300754.1"/>
    <property type="molecule type" value="Genomic_DNA"/>
</dbReference>
<dbReference type="Proteomes" id="UP001257060">
    <property type="component" value="Unassembled WGS sequence"/>
</dbReference>
<evidence type="ECO:0000313" key="11">
    <source>
        <dbReference type="Proteomes" id="UP001257060"/>
    </source>
</evidence>
<evidence type="ECO:0000256" key="1">
    <source>
        <dbReference type="ARBA" id="ARBA00001412"/>
    </source>
</evidence>
<evidence type="ECO:0000313" key="10">
    <source>
        <dbReference type="EMBL" id="MDS0300754.1"/>
    </source>
</evidence>
<dbReference type="InterPro" id="IPR003476">
    <property type="entry name" value="Glyco_hydro_42"/>
</dbReference>
<evidence type="ECO:0000256" key="2">
    <source>
        <dbReference type="ARBA" id="ARBA00005940"/>
    </source>
</evidence>
<keyword evidence="7" id="KW-0326">Glycosidase</keyword>
<keyword evidence="6" id="KW-0862">Zinc</keyword>
<evidence type="ECO:0000259" key="9">
    <source>
        <dbReference type="Pfam" id="PF08532"/>
    </source>
</evidence>
<dbReference type="Gene3D" id="2.60.40.1180">
    <property type="entry name" value="Golgi alpha-mannosidase II"/>
    <property type="match status" value="1"/>
</dbReference>
<evidence type="ECO:0000256" key="3">
    <source>
        <dbReference type="ARBA" id="ARBA00012756"/>
    </source>
</evidence>
<dbReference type="Gene3D" id="3.40.50.880">
    <property type="match status" value="1"/>
</dbReference>
<feature type="domain" description="Glycoside hydrolase family 42 N-terminal" evidence="8">
    <location>
        <begin position="6"/>
        <end position="387"/>
    </location>
</feature>
<dbReference type="PANTHER" id="PTHR36447">
    <property type="entry name" value="BETA-GALACTOSIDASE GANA"/>
    <property type="match status" value="1"/>
</dbReference>
<dbReference type="SUPFAM" id="SSF51011">
    <property type="entry name" value="Glycosyl hydrolase domain"/>
    <property type="match status" value="1"/>
</dbReference>
<evidence type="ECO:0000256" key="4">
    <source>
        <dbReference type="ARBA" id="ARBA00022723"/>
    </source>
</evidence>
<dbReference type="InterPro" id="IPR017853">
    <property type="entry name" value="GH"/>
</dbReference>
<name>A0ABU2GKE2_9EURY</name>
<dbReference type="SUPFAM" id="SSF51445">
    <property type="entry name" value="(Trans)glycosidases"/>
    <property type="match status" value="1"/>
</dbReference>
<protein>
    <recommendedName>
        <fullName evidence="3">beta-galactosidase</fullName>
        <ecNumber evidence="3">3.2.1.23</ecNumber>
    </recommendedName>
</protein>
<dbReference type="PANTHER" id="PTHR36447:SF2">
    <property type="entry name" value="BETA-GALACTOSIDASE YESZ"/>
    <property type="match status" value="1"/>
</dbReference>
<reference evidence="10 11" key="1">
    <citation type="submission" date="2022-06" db="EMBL/GenBank/DDBJ databases">
        <title>Halogeometricum sp. a new haloarchaeum isolate from saline soil.</title>
        <authorList>
            <person name="Strakova D."/>
            <person name="Galisteo C."/>
            <person name="Sanchez-Porro C."/>
            <person name="Ventosa A."/>
        </authorList>
    </citation>
    <scope>NUCLEOTIDE SEQUENCE [LARGE SCALE GENOMIC DNA]</scope>
    <source>
        <strain evidence="10 11">S1BR25-6</strain>
    </source>
</reference>
<proteinExistence type="inferred from homology"/>
<sequence>MRIGVCYFPEHWPADRMEADVERMADAGLRYVRMGEFAWSKLEPEPGEYEFGWLDRAVDLVGDYGMKAVLCTPTAAPPKWLVDEYPEIRQEEADGTTRHYGGRRHYCYNSEVFRRETRRIVGTLAEHYADHPAVAGWQTDNEYGCHGTLLCYCDDCASAFRSWLRERYGDAETLNERWGNAFWSQDLNDLSQVDPPRHAAADHHPSRLLDYRRFSSDGVVAYNRLQVETLREANDEWFVTHNFMSHDGLNAYDVAEDLDFASWDSYPTGHVQERRGSRSEAEFRAGDPDNLGLDHDLYRCAADGAHWVMEQQPGDINWPPYSPQPADGAMRLWAHYATAHGAGVVSYFRWRRCRTGQEQYHSGLLAADGTPDAGYRDAADAASDLETLCDAAEPDEEDEVGGGASAPTGDVALLHDYDNLWALEIEPMTPEFDYWDHAETYYAALRERSVGVDVVPPSVDLTPYDAVVAPTLYLADDDLAARLESYVADGGELLATMRSGVKDPYDTLHNAPRPGPLRDLVGATVDQHESVPDSLASDVVYGGDRYEARVWNEWLAPADGGASVEGRYEGGRADGTPAVVRNAVGDGSATYVGTWPDADLAGAVVGDLLDRAGVPTTDPLPPQVRIATRGGLTWVANFGSEAFPVDSPVGANWVVGGSTVAPYDVAVTDAAPSDLSAGERP</sequence>
<comment type="caution">
    <text evidence="10">The sequence shown here is derived from an EMBL/GenBank/DDBJ whole genome shotgun (WGS) entry which is preliminary data.</text>
</comment>
<feature type="domain" description="Beta-galactosidase trimerisation" evidence="9">
    <location>
        <begin position="410"/>
        <end position="614"/>
    </location>
</feature>
<comment type="catalytic activity">
    <reaction evidence="1">
        <text>Hydrolysis of terminal non-reducing beta-D-galactose residues in beta-D-galactosides.</text>
        <dbReference type="EC" id="3.2.1.23"/>
    </reaction>
</comment>
<dbReference type="RefSeq" id="WP_310925670.1">
    <property type="nucleotide sequence ID" value="NZ_JAMQOP010000004.1"/>
</dbReference>
<evidence type="ECO:0000256" key="6">
    <source>
        <dbReference type="ARBA" id="ARBA00022833"/>
    </source>
</evidence>
<dbReference type="PIRSF" id="PIRSF001084">
    <property type="entry name" value="B-galactosidase"/>
    <property type="match status" value="1"/>
</dbReference>
<organism evidence="10 11">
    <name type="scientific">Halogeometricum salsisoli</name>
    <dbReference type="NCBI Taxonomy" id="2950536"/>
    <lineage>
        <taxon>Archaea</taxon>
        <taxon>Methanobacteriati</taxon>
        <taxon>Methanobacteriota</taxon>
        <taxon>Stenosarchaea group</taxon>
        <taxon>Halobacteria</taxon>
        <taxon>Halobacteriales</taxon>
        <taxon>Haloferacaceae</taxon>
        <taxon>Halogeometricum</taxon>
    </lineage>
</organism>
<dbReference type="EC" id="3.2.1.23" evidence="3"/>
<dbReference type="InterPro" id="IPR013738">
    <property type="entry name" value="Beta_galactosidase_Trimer"/>
</dbReference>
<accession>A0ABU2GKE2</accession>
<keyword evidence="4" id="KW-0479">Metal-binding</keyword>
<evidence type="ECO:0000256" key="7">
    <source>
        <dbReference type="ARBA" id="ARBA00023295"/>
    </source>
</evidence>
<dbReference type="CDD" id="cd03143">
    <property type="entry name" value="A4_beta-galactosidase_middle_domain"/>
    <property type="match status" value="1"/>
</dbReference>
<gene>
    <name evidence="10" type="ORF">NDI76_18555</name>
</gene>
<dbReference type="SUPFAM" id="SSF52317">
    <property type="entry name" value="Class I glutamine amidotransferase-like"/>
    <property type="match status" value="1"/>
</dbReference>
<dbReference type="Gene3D" id="3.20.20.80">
    <property type="entry name" value="Glycosidases"/>
    <property type="match status" value="1"/>
</dbReference>